<evidence type="ECO:0000256" key="3">
    <source>
        <dbReference type="ARBA" id="ARBA00023186"/>
    </source>
</evidence>
<keyword evidence="5" id="KW-1185">Reference proteome</keyword>
<dbReference type="Pfam" id="PF03937">
    <property type="entry name" value="Sdh5"/>
    <property type="match status" value="1"/>
</dbReference>
<proteinExistence type="inferred from homology"/>
<evidence type="ECO:0000256" key="1">
    <source>
        <dbReference type="ARBA" id="ARBA00008571"/>
    </source>
</evidence>
<dbReference type="Gene3D" id="1.10.150.250">
    <property type="entry name" value="Flavinator of succinate dehydrogenase"/>
    <property type="match status" value="1"/>
</dbReference>
<evidence type="ECO:0000313" key="4">
    <source>
        <dbReference type="EMBL" id="RPE70989.1"/>
    </source>
</evidence>
<dbReference type="RefSeq" id="WP_123791245.1">
    <property type="nucleotide sequence ID" value="NZ_RKQK01000001.1"/>
</dbReference>
<dbReference type="PANTHER" id="PTHR12469">
    <property type="entry name" value="PROTEIN EMI5 HOMOLOG, MITOCHONDRIAL"/>
    <property type="match status" value="1"/>
</dbReference>
<dbReference type="GO" id="GO:0006099">
    <property type="term" value="P:tricarboxylic acid cycle"/>
    <property type="evidence" value="ECO:0007669"/>
    <property type="project" value="TreeGrafter"/>
</dbReference>
<comment type="caution">
    <text evidence="4">The sequence shown here is derived from an EMBL/GenBank/DDBJ whole genome shotgun (WGS) entry which is preliminary data.</text>
</comment>
<dbReference type="OrthoDB" id="9807264at2"/>
<evidence type="ECO:0000256" key="2">
    <source>
        <dbReference type="ARBA" id="ARBA00019418"/>
    </source>
</evidence>
<accession>A0A3N4UU35</accession>
<name>A0A3N4UU35_9RHOB</name>
<dbReference type="EMBL" id="RKQK01000001">
    <property type="protein sequence ID" value="RPE70989.1"/>
    <property type="molecule type" value="Genomic_DNA"/>
</dbReference>
<dbReference type="SUPFAM" id="SSF109910">
    <property type="entry name" value="YgfY-like"/>
    <property type="match status" value="1"/>
</dbReference>
<organism evidence="4 5">
    <name type="scientific">Pacificibacter maritimus</name>
    <dbReference type="NCBI Taxonomy" id="762213"/>
    <lineage>
        <taxon>Bacteria</taxon>
        <taxon>Pseudomonadati</taxon>
        <taxon>Pseudomonadota</taxon>
        <taxon>Alphaproteobacteria</taxon>
        <taxon>Rhodobacterales</taxon>
        <taxon>Roseobacteraceae</taxon>
        <taxon>Pacificibacter</taxon>
    </lineage>
</organism>
<evidence type="ECO:0000313" key="5">
    <source>
        <dbReference type="Proteomes" id="UP000269689"/>
    </source>
</evidence>
<sequence length="103" mass="11785">MSQQSQSPRVDETHEHRLKRLKIRAWRRGIKEMDLLVGGYADAHLHKMTPQELDDFEMLMSEHDQDLLAWATGQHEVPVELKPTLDRMLAFAADKGVAHGGVM</sequence>
<dbReference type="InterPro" id="IPR005631">
    <property type="entry name" value="SDH"/>
</dbReference>
<dbReference type="Proteomes" id="UP000269689">
    <property type="component" value="Unassembled WGS sequence"/>
</dbReference>
<comment type="similarity">
    <text evidence="1">Belongs to the SdhE FAD assembly factor family.</text>
</comment>
<dbReference type="InterPro" id="IPR036714">
    <property type="entry name" value="SDH_sf"/>
</dbReference>
<protein>
    <recommendedName>
        <fullName evidence="2">FAD assembly factor SdhE</fullName>
    </recommendedName>
</protein>
<reference evidence="4 5" key="1">
    <citation type="submission" date="2018-11" db="EMBL/GenBank/DDBJ databases">
        <title>Genomic Encyclopedia of Type Strains, Phase IV (KMG-IV): sequencing the most valuable type-strain genomes for metagenomic binning, comparative biology and taxonomic classification.</title>
        <authorList>
            <person name="Goeker M."/>
        </authorList>
    </citation>
    <scope>NUCLEOTIDE SEQUENCE [LARGE SCALE GENOMIC DNA]</scope>
    <source>
        <strain evidence="4 5">DSM 104731</strain>
    </source>
</reference>
<keyword evidence="3" id="KW-0143">Chaperone</keyword>
<dbReference type="AlphaFoldDB" id="A0A3N4UU35"/>
<dbReference type="PANTHER" id="PTHR12469:SF2">
    <property type="entry name" value="SUCCINATE DEHYDROGENASE ASSEMBLY FACTOR 2, MITOCHONDRIAL"/>
    <property type="match status" value="1"/>
</dbReference>
<gene>
    <name evidence="4" type="ORF">EDD53_0102</name>
</gene>